<dbReference type="HOGENOM" id="CLU_005043_1_0_9"/>
<dbReference type="STRING" id="357809.Cphy_1877"/>
<dbReference type="InterPro" id="IPR000322">
    <property type="entry name" value="Glyco_hydro_31_TIM"/>
</dbReference>
<protein>
    <submittedName>
        <fullName evidence="5">Glycoside hydrolase family 31</fullName>
    </submittedName>
</protein>
<dbReference type="PANTHER" id="PTHR43863">
    <property type="entry name" value="HYDROLASE, PUTATIVE (AFU_ORTHOLOGUE AFUA_1G03140)-RELATED"/>
    <property type="match status" value="1"/>
</dbReference>
<dbReference type="Gene3D" id="3.20.20.80">
    <property type="entry name" value="Glycosidases"/>
    <property type="match status" value="1"/>
</dbReference>
<keyword evidence="6" id="KW-1185">Reference proteome</keyword>
<sequence>MNQNTYDFKTSPVANQKAVIQGDCYRFTVLTSRLIRLEYNEDGYFEDLATQVVINREFPVPEYRVKEGEDSLEVITEHLHLTYNKKLFSKNGLCIQVKGNLSAYRSIWHFGETGENLKGTARTLDETDGEIALEDGLLSRNGFAIIDDSRSILLNKDGWVKPREQKGIDLYFFGYGREYLKCLNDYYVLCGKTPMLPRYTLGNWWSRFYPYSEDEYKQLVRKFETENVPFSMAVIDMDWHLTKLDPKYGSGWTGYTWNREYFKEPKEFLDWLHDHGMHVTLNVHPADGVHGHEEMYLPMAKELGVDYTKEDKIQFDISDRKFLEAYFKYLHHPHEEIGVDFWWVDWQQGGSSKIEGLDPLWMLNHFHFLDSGRDGKRPLTFSRYAGLGSHRYPLGFSGDTFATWDTLDFQPYFTATASNAGFGWWSHDIGGHMHGVKSDEMLVRWIQFGVFSPIMRIHSSDNPFFVKEPWKYNSYIGGILTGFLQLRHQLIPYLYTMNYLFHSENKPLIQPMYYQNPENEEAYHVPNQYYFGSELIACPITKPLNLELNMGGFDGWLPEGIYFDFFTGRVYRGGRRIRFYRELSTIPVFARAGAIIPMVVKDAVSNSAENPSDLLIKVFAGADGRFDLYEDNSLTSVQSEVREVITSMQFTWNKDSEFKIQCRSKNNGIIPEERNYQIDIVGCKDSDLVSVFLEGKEISFTKRYDAERNIMHIQVFSITVNKALVIKLPECDQIIENDIIVQVFNLLDKTQIDFDCKSLIYRIIKKHRSRELAMAEIQALHLPDELLGALYEVIMAY</sequence>
<dbReference type="eggNOG" id="COG1501">
    <property type="taxonomic scope" value="Bacteria"/>
</dbReference>
<dbReference type="Gene3D" id="2.60.40.1180">
    <property type="entry name" value="Golgi alpha-mannosidase II"/>
    <property type="match status" value="2"/>
</dbReference>
<evidence type="ECO:0000259" key="4">
    <source>
        <dbReference type="Pfam" id="PF21365"/>
    </source>
</evidence>
<keyword evidence="2" id="KW-0326">Glycosidase</keyword>
<dbReference type="CAZy" id="GH31">
    <property type="family name" value="Glycoside Hydrolase Family 31"/>
</dbReference>
<dbReference type="CDD" id="cd06595">
    <property type="entry name" value="GH31_u1"/>
    <property type="match status" value="1"/>
</dbReference>
<proteinExistence type="inferred from homology"/>
<evidence type="ECO:0000256" key="1">
    <source>
        <dbReference type="ARBA" id="ARBA00007806"/>
    </source>
</evidence>
<evidence type="ECO:0000259" key="3">
    <source>
        <dbReference type="Pfam" id="PF01055"/>
    </source>
</evidence>
<reference evidence="6" key="1">
    <citation type="submission" date="2007-11" db="EMBL/GenBank/DDBJ databases">
        <title>Complete genome sequence of Clostridium phytofermentans ISDg.</title>
        <authorList>
            <person name="Leschine S.B."/>
            <person name="Warnick T.A."/>
            <person name="Blanchard J.L."/>
            <person name="Schnell D.J."/>
            <person name="Petit E.L."/>
            <person name="LaTouf W.G."/>
            <person name="Copeland A."/>
            <person name="Lucas S."/>
            <person name="Lapidus A."/>
            <person name="Barry K."/>
            <person name="Glavina del Rio T."/>
            <person name="Dalin E."/>
            <person name="Tice H."/>
            <person name="Pitluck S."/>
            <person name="Kiss H."/>
            <person name="Brettin T."/>
            <person name="Bruce D."/>
            <person name="Detter J.C."/>
            <person name="Han C."/>
            <person name="Kuske C."/>
            <person name="Schmutz J."/>
            <person name="Larimer F."/>
            <person name="Land M."/>
            <person name="Hauser L."/>
            <person name="Kyrpides N."/>
            <person name="Kim E.A."/>
            <person name="Richardson P."/>
        </authorList>
    </citation>
    <scope>NUCLEOTIDE SEQUENCE [LARGE SCALE GENOMIC DNA]</scope>
    <source>
        <strain evidence="6">ATCC 700394 / DSM 18823 / ISDg</strain>
    </source>
</reference>
<feature type="domain" description="Glycosyl hydrolase family 31 C-terminal" evidence="4">
    <location>
        <begin position="506"/>
        <end position="596"/>
    </location>
</feature>
<organism evidence="5 6">
    <name type="scientific">Lachnoclostridium phytofermentans (strain ATCC 700394 / DSM 18823 / ISDg)</name>
    <name type="common">Clostridium phytofermentans</name>
    <dbReference type="NCBI Taxonomy" id="357809"/>
    <lineage>
        <taxon>Bacteria</taxon>
        <taxon>Bacillati</taxon>
        <taxon>Bacillota</taxon>
        <taxon>Clostridia</taxon>
        <taxon>Lachnospirales</taxon>
        <taxon>Lachnospiraceae</taxon>
    </lineage>
</organism>
<accession>A9KT35</accession>
<dbReference type="Pfam" id="PF01055">
    <property type="entry name" value="Glyco_hydro_31_2nd"/>
    <property type="match status" value="1"/>
</dbReference>
<dbReference type="EMBL" id="CP000885">
    <property type="protein sequence ID" value="ABX42246.1"/>
    <property type="molecule type" value="Genomic_DNA"/>
</dbReference>
<comment type="similarity">
    <text evidence="1 2">Belongs to the glycosyl hydrolase 31 family.</text>
</comment>
<dbReference type="PANTHER" id="PTHR43863:SF2">
    <property type="entry name" value="MALTASE-GLUCOAMYLASE"/>
    <property type="match status" value="1"/>
</dbReference>
<dbReference type="AlphaFoldDB" id="A9KT35"/>
<dbReference type="OrthoDB" id="176168at2"/>
<feature type="domain" description="Glycoside hydrolase family 31 TIM barrel" evidence="3">
    <location>
        <begin position="193"/>
        <end position="497"/>
    </location>
</feature>
<dbReference type="InterPro" id="IPR048395">
    <property type="entry name" value="Glyco_hydro_31_C"/>
</dbReference>
<dbReference type="SUPFAM" id="SSF51445">
    <property type="entry name" value="(Trans)glycosidases"/>
    <property type="match status" value="1"/>
</dbReference>
<evidence type="ECO:0000313" key="5">
    <source>
        <dbReference type="EMBL" id="ABX42246.1"/>
    </source>
</evidence>
<dbReference type="GO" id="GO:0005975">
    <property type="term" value="P:carbohydrate metabolic process"/>
    <property type="evidence" value="ECO:0007669"/>
    <property type="project" value="InterPro"/>
</dbReference>
<keyword evidence="2 5" id="KW-0378">Hydrolase</keyword>
<dbReference type="InterPro" id="IPR013780">
    <property type="entry name" value="Glyco_hydro_b"/>
</dbReference>
<name>A9KT35_LACP7</name>
<dbReference type="InterPro" id="IPR017853">
    <property type="entry name" value="GH"/>
</dbReference>
<dbReference type="InterPro" id="IPR051816">
    <property type="entry name" value="Glycosyl_Hydrolase_31"/>
</dbReference>
<dbReference type="GO" id="GO:0004553">
    <property type="term" value="F:hydrolase activity, hydrolyzing O-glycosyl compounds"/>
    <property type="evidence" value="ECO:0007669"/>
    <property type="project" value="InterPro"/>
</dbReference>
<evidence type="ECO:0000256" key="2">
    <source>
        <dbReference type="RuleBase" id="RU361185"/>
    </source>
</evidence>
<dbReference type="RefSeq" id="WP_012199900.1">
    <property type="nucleotide sequence ID" value="NC_010001.1"/>
</dbReference>
<evidence type="ECO:0000313" key="6">
    <source>
        <dbReference type="Proteomes" id="UP000000370"/>
    </source>
</evidence>
<dbReference type="SUPFAM" id="SSF51011">
    <property type="entry name" value="Glycosyl hydrolase domain"/>
    <property type="match status" value="1"/>
</dbReference>
<dbReference type="KEGG" id="cpy:Cphy_1877"/>
<dbReference type="Proteomes" id="UP000000370">
    <property type="component" value="Chromosome"/>
</dbReference>
<dbReference type="Pfam" id="PF21365">
    <property type="entry name" value="Glyco_hydro_31_3rd"/>
    <property type="match status" value="1"/>
</dbReference>
<gene>
    <name evidence="5" type="ordered locus">Cphy_1877</name>
</gene>